<proteinExistence type="predicted"/>
<gene>
    <name evidence="3" type="ORF">BCR44DRAFT_1458637</name>
</gene>
<comment type="caution">
    <text evidence="3">The sequence shown here is derived from an EMBL/GenBank/DDBJ whole genome shotgun (WGS) entry which is preliminary data.</text>
</comment>
<name>A0A1Y2HXE6_9FUNG</name>
<dbReference type="STRING" id="765915.A0A1Y2HXE6"/>
<sequence>MHLTAVLAILAFACIGSKAAPAGREAREAGQQGSGKFHTAPMRTVPVPRHSFEPRTTVQAAFIADLEPERNPIGGNTPAVMVADCQFKTKMPTINLDNFVQVQRIGCSSEQVTVTFDSDASAAKAAEEWGKAKNLSFMIGREWRCNNDQDAEAMRLVSKVSKGTDAKTLVFAAAPVSRNDVIAEFDISIHQHEQRREGISTSWDKGNSKTWDLGINYNKGTQSANIRELSLFANAQVGAKCLDCYSYGEATLSLRVTGTALEVKTYAIDVAGHLKANMDLLLTAYKTARADLVSFDLFSVNLGGVSVPGLFELGPTLRLKAAISYDLGRDLQVQTGFNAQLPFRWSVSSTNGLFAQPKVSAEGTPTFTPRVPQLSNEFQVAIAGHLIPEIALGLSILKISAIDLRLSLDNALGVQLSRGSLASCPAGSMNLLVFHEHELEFGVKTVGYNKSWDLWKSGRRALPCPNNACNRCIGGAKEATPLMPQPGSVSA</sequence>
<feature type="domain" description="DUF7029" evidence="2">
    <location>
        <begin position="87"/>
        <end position="186"/>
    </location>
</feature>
<dbReference type="Pfam" id="PF22974">
    <property type="entry name" value="DUF7029"/>
    <property type="match status" value="1"/>
</dbReference>
<dbReference type="Proteomes" id="UP000193411">
    <property type="component" value="Unassembled WGS sequence"/>
</dbReference>
<keyword evidence="4" id="KW-1185">Reference proteome</keyword>
<protein>
    <recommendedName>
        <fullName evidence="2">DUF7029 domain-containing protein</fullName>
    </recommendedName>
</protein>
<dbReference type="AlphaFoldDB" id="A0A1Y2HXE6"/>
<keyword evidence="1" id="KW-0732">Signal</keyword>
<reference evidence="3 4" key="1">
    <citation type="submission" date="2016-07" db="EMBL/GenBank/DDBJ databases">
        <title>Pervasive Adenine N6-methylation of Active Genes in Fungi.</title>
        <authorList>
            <consortium name="DOE Joint Genome Institute"/>
            <person name="Mondo S.J."/>
            <person name="Dannebaum R.O."/>
            <person name="Kuo R.C."/>
            <person name="Labutti K."/>
            <person name="Haridas S."/>
            <person name="Kuo A."/>
            <person name="Salamov A."/>
            <person name="Ahrendt S.R."/>
            <person name="Lipzen A."/>
            <person name="Sullivan W."/>
            <person name="Andreopoulos W.B."/>
            <person name="Clum A."/>
            <person name="Lindquist E."/>
            <person name="Daum C."/>
            <person name="Ramamoorthy G.K."/>
            <person name="Gryganskyi A."/>
            <person name="Culley D."/>
            <person name="Magnuson J.K."/>
            <person name="James T.Y."/>
            <person name="O'Malley M.A."/>
            <person name="Stajich J.E."/>
            <person name="Spatafora J.W."/>
            <person name="Visel A."/>
            <person name="Grigoriev I.V."/>
        </authorList>
    </citation>
    <scope>NUCLEOTIDE SEQUENCE [LARGE SCALE GENOMIC DNA]</scope>
    <source>
        <strain evidence="3 4">PL171</strain>
    </source>
</reference>
<evidence type="ECO:0000259" key="2">
    <source>
        <dbReference type="Pfam" id="PF22974"/>
    </source>
</evidence>
<dbReference type="EMBL" id="MCFL01000006">
    <property type="protein sequence ID" value="ORZ39307.1"/>
    <property type="molecule type" value="Genomic_DNA"/>
</dbReference>
<evidence type="ECO:0000313" key="4">
    <source>
        <dbReference type="Proteomes" id="UP000193411"/>
    </source>
</evidence>
<evidence type="ECO:0000256" key="1">
    <source>
        <dbReference type="SAM" id="SignalP"/>
    </source>
</evidence>
<dbReference type="OrthoDB" id="160645at2759"/>
<feature type="signal peptide" evidence="1">
    <location>
        <begin position="1"/>
        <end position="19"/>
    </location>
</feature>
<dbReference type="InterPro" id="IPR054293">
    <property type="entry name" value="DUF7029"/>
</dbReference>
<accession>A0A1Y2HXE6</accession>
<feature type="chain" id="PRO_5012056358" description="DUF7029 domain-containing protein" evidence="1">
    <location>
        <begin position="20"/>
        <end position="491"/>
    </location>
</feature>
<evidence type="ECO:0000313" key="3">
    <source>
        <dbReference type="EMBL" id="ORZ39307.1"/>
    </source>
</evidence>
<organism evidence="3 4">
    <name type="scientific">Catenaria anguillulae PL171</name>
    <dbReference type="NCBI Taxonomy" id="765915"/>
    <lineage>
        <taxon>Eukaryota</taxon>
        <taxon>Fungi</taxon>
        <taxon>Fungi incertae sedis</taxon>
        <taxon>Blastocladiomycota</taxon>
        <taxon>Blastocladiomycetes</taxon>
        <taxon>Blastocladiales</taxon>
        <taxon>Catenariaceae</taxon>
        <taxon>Catenaria</taxon>
    </lineage>
</organism>